<dbReference type="GO" id="GO:0032190">
    <property type="term" value="F:acrosin binding"/>
    <property type="evidence" value="ECO:0007669"/>
    <property type="project" value="TreeGrafter"/>
</dbReference>
<dbReference type="PANTHER" id="PTHR11576:SF3">
    <property type="entry name" value="SI:CH211-14A17.6-RELATED"/>
    <property type="match status" value="1"/>
</dbReference>
<dbReference type="FunFam" id="2.60.40.4100:FF:000002">
    <property type="entry name" value="Zona pellucida sperm-binding protein 3"/>
    <property type="match status" value="1"/>
</dbReference>
<dbReference type="Gene3D" id="2.60.40.4100">
    <property type="entry name" value="Zona pellucida, ZP-C domain"/>
    <property type="match status" value="1"/>
</dbReference>
<keyword evidence="3" id="KW-1185">Reference proteome</keyword>
<sequence length="210" mass="23793">MTYSNDLTYISSDKSPVLPFSQPVVCAYERWVPKDWYPLIYDPVFETYDLADLEFHFGIMNGGCAASLNAALQRWQDNLWMSELCHQPLLLLLEECVAATTPELQPESSLYPIIANKGCLVDSKISRSRFEQRRTSSEILLSLQAFRFGVFIHCKLVAWDPVGLDGTKKACHYDKQHGWQLLDNTAYSSLCDCCESTCKSRKMRSPGSGT</sequence>
<accession>A0A3Q3X671</accession>
<dbReference type="Proteomes" id="UP000261620">
    <property type="component" value="Unplaced"/>
</dbReference>
<reference evidence="2" key="2">
    <citation type="submission" date="2025-09" db="UniProtKB">
        <authorList>
            <consortium name="Ensembl"/>
        </authorList>
    </citation>
    <scope>IDENTIFICATION</scope>
</reference>
<proteinExistence type="predicted"/>
<reference evidence="2" key="1">
    <citation type="submission" date="2025-08" db="UniProtKB">
        <authorList>
            <consortium name="Ensembl"/>
        </authorList>
    </citation>
    <scope>IDENTIFICATION</scope>
</reference>
<dbReference type="AlphaFoldDB" id="A0A3Q3X671"/>
<dbReference type="GO" id="GO:0031012">
    <property type="term" value="C:extracellular matrix"/>
    <property type="evidence" value="ECO:0007669"/>
    <property type="project" value="TreeGrafter"/>
</dbReference>
<name>A0A3Q3X671_MOLML</name>
<feature type="domain" description="ZP-C" evidence="1">
    <location>
        <begin position="83"/>
        <end position="171"/>
    </location>
</feature>
<dbReference type="Pfam" id="PF00100">
    <property type="entry name" value="Zona_pellucida"/>
    <property type="match status" value="1"/>
</dbReference>
<dbReference type="PANTHER" id="PTHR11576">
    <property type="entry name" value="ZONA PELLUCIDA SPERM-BINDING PROTEIN 3"/>
    <property type="match status" value="1"/>
</dbReference>
<organism evidence="2 3">
    <name type="scientific">Mola mola</name>
    <name type="common">Ocean sunfish</name>
    <name type="synonym">Tetraodon mola</name>
    <dbReference type="NCBI Taxonomy" id="94237"/>
    <lineage>
        <taxon>Eukaryota</taxon>
        <taxon>Metazoa</taxon>
        <taxon>Chordata</taxon>
        <taxon>Craniata</taxon>
        <taxon>Vertebrata</taxon>
        <taxon>Euteleostomi</taxon>
        <taxon>Actinopterygii</taxon>
        <taxon>Neopterygii</taxon>
        <taxon>Teleostei</taxon>
        <taxon>Neoteleostei</taxon>
        <taxon>Acanthomorphata</taxon>
        <taxon>Eupercaria</taxon>
        <taxon>Tetraodontiformes</taxon>
        <taxon>Molidae</taxon>
        <taxon>Mola</taxon>
    </lineage>
</organism>
<dbReference type="Ensembl" id="ENSMMOT00000017818.1">
    <property type="protein sequence ID" value="ENSMMOP00000017529.1"/>
    <property type="gene ID" value="ENSMMOG00000013318.1"/>
</dbReference>
<evidence type="ECO:0000313" key="2">
    <source>
        <dbReference type="Ensembl" id="ENSMMOP00000017529.1"/>
    </source>
</evidence>
<dbReference type="GO" id="GO:0007339">
    <property type="term" value="P:binding of sperm to zona pellucida"/>
    <property type="evidence" value="ECO:0007669"/>
    <property type="project" value="TreeGrafter"/>
</dbReference>
<evidence type="ECO:0000313" key="3">
    <source>
        <dbReference type="Proteomes" id="UP000261620"/>
    </source>
</evidence>
<dbReference type="GO" id="GO:2000344">
    <property type="term" value="P:positive regulation of acrosome reaction"/>
    <property type="evidence" value="ECO:0007669"/>
    <property type="project" value="TreeGrafter"/>
</dbReference>
<dbReference type="GO" id="GO:0035803">
    <property type="term" value="P:egg coat formation"/>
    <property type="evidence" value="ECO:0007669"/>
    <property type="project" value="TreeGrafter"/>
</dbReference>
<dbReference type="InterPro" id="IPR055355">
    <property type="entry name" value="ZP-C"/>
</dbReference>
<evidence type="ECO:0000259" key="1">
    <source>
        <dbReference type="Pfam" id="PF00100"/>
    </source>
</evidence>
<protein>
    <recommendedName>
        <fullName evidence="1">ZP-C domain-containing protein</fullName>
    </recommendedName>
</protein>
<dbReference type="InterPro" id="IPR042235">
    <property type="entry name" value="ZP-C_dom"/>
</dbReference>